<evidence type="ECO:0000256" key="12">
    <source>
        <dbReference type="ARBA" id="ARBA00022921"/>
    </source>
</evidence>
<accession>A0A1D8BJ37</accession>
<evidence type="ECO:0000313" key="18">
    <source>
        <dbReference type="EMBL" id="AOS58352.1"/>
    </source>
</evidence>
<evidence type="ECO:0000256" key="16">
    <source>
        <dbReference type="PIRSR" id="PIRSR003376-50"/>
    </source>
</evidence>
<dbReference type="EMBL" id="KX756154">
    <property type="protein sequence ID" value="AOS58352.1"/>
    <property type="molecule type" value="Genomic_DNA"/>
</dbReference>
<keyword evidence="4 15" id="KW-0167">Capsid protein</keyword>
<feature type="compositionally biased region" description="Polar residues" evidence="17">
    <location>
        <begin position="347"/>
        <end position="358"/>
    </location>
</feature>
<organism evidence="18 19">
    <name type="scientific">Gammapolyomavirus lonmaja</name>
    <dbReference type="NCBI Taxonomy" id="2169904"/>
    <lineage>
        <taxon>Viruses</taxon>
        <taxon>Monodnaviria</taxon>
        <taxon>Shotokuvirae</taxon>
        <taxon>Cossaviricota</taxon>
        <taxon>Papovaviricetes</taxon>
        <taxon>Sepolyvirales</taxon>
        <taxon>Polyomaviridae</taxon>
        <taxon>Gammapolyomavirus</taxon>
    </lineage>
</organism>
<protein>
    <recommendedName>
        <fullName evidence="15">Capsid protein VP1</fullName>
    </recommendedName>
</protein>
<feature type="disulfide bond" description="Interchain" evidence="16">
    <location>
        <position position="10"/>
    </location>
</feature>
<dbReference type="GO" id="GO:0075509">
    <property type="term" value="P:endocytosis involved in viral entry into host cell"/>
    <property type="evidence" value="ECO:0007669"/>
    <property type="project" value="UniProtKB-KW"/>
</dbReference>
<evidence type="ECO:0000256" key="6">
    <source>
        <dbReference type="ARBA" id="ARBA00022581"/>
    </source>
</evidence>
<evidence type="ECO:0000256" key="15">
    <source>
        <dbReference type="PIRNR" id="PIRNR003376"/>
    </source>
</evidence>
<evidence type="ECO:0000256" key="5">
    <source>
        <dbReference type="ARBA" id="ARBA00022562"/>
    </source>
</evidence>
<keyword evidence="5 15" id="KW-1048">Host nucleus</keyword>
<dbReference type="PIRSF" id="PIRSF003376">
    <property type="entry name" value="Capsid_VP1_Polyomavir"/>
    <property type="match status" value="1"/>
</dbReference>
<dbReference type="GO" id="GO:0039620">
    <property type="term" value="C:T=7 icosahedral viral capsid"/>
    <property type="evidence" value="ECO:0007669"/>
    <property type="project" value="UniProtKB-UniRule"/>
</dbReference>
<evidence type="ECO:0000256" key="7">
    <source>
        <dbReference type="ARBA" id="ARBA00022595"/>
    </source>
</evidence>
<keyword evidence="9 15" id="KW-1145">T=7 icosahedral capsid protein</keyword>
<dbReference type="InterPro" id="IPR036931">
    <property type="entry name" value="Polyomavir_VP1_sf"/>
</dbReference>
<evidence type="ECO:0000256" key="13">
    <source>
        <dbReference type="ARBA" id="ARBA00023157"/>
    </source>
</evidence>
<evidence type="ECO:0000256" key="10">
    <source>
        <dbReference type="ARBA" id="ARBA00022844"/>
    </source>
</evidence>
<name>A0A1D8BJ37_9POLY</name>
<evidence type="ECO:0000256" key="1">
    <source>
        <dbReference type="ARBA" id="ARBA00004147"/>
    </source>
</evidence>
<evidence type="ECO:0000256" key="11">
    <source>
        <dbReference type="ARBA" id="ARBA00022890"/>
    </source>
</evidence>
<keyword evidence="10 15" id="KW-0946">Virion</keyword>
<evidence type="ECO:0000256" key="4">
    <source>
        <dbReference type="ARBA" id="ARBA00022561"/>
    </source>
</evidence>
<keyword evidence="13 16" id="KW-1015">Disulfide bond</keyword>
<keyword evidence="19" id="KW-1185">Reference proteome</keyword>
<evidence type="ECO:0000256" key="2">
    <source>
        <dbReference type="ARBA" id="ARBA00004328"/>
    </source>
</evidence>
<reference evidence="18 19" key="1">
    <citation type="submission" date="2016-08" db="EMBL/GenBank/DDBJ databases">
        <title>Complete genome sequence of a variant Pyrrhula pyrrhula polyomavirus 1 isolated from white-headed munia (Lonchura maja).</title>
        <authorList>
            <person name="Banyai K."/>
            <person name="Marton S."/>
            <person name="Feher E."/>
        </authorList>
    </citation>
    <scope>NUCLEOTIDE SEQUENCE [LARGE SCALE GENOMIC DNA]</scope>
    <source>
        <strain evidence="18 19">14534/2011</strain>
    </source>
</reference>
<keyword evidence="6 15" id="KW-0945">Host-virus interaction</keyword>
<dbReference type="Pfam" id="PF00718">
    <property type="entry name" value="Polyoma_coat"/>
    <property type="match status" value="1"/>
</dbReference>
<feature type="disulfide bond" description="Interchain" evidence="16">
    <location>
        <position position="93"/>
    </location>
</feature>
<proteinExistence type="inferred from homology"/>
<dbReference type="InterPro" id="IPR000662">
    <property type="entry name" value="Capsid_VP1_Polyomavir"/>
</dbReference>
<keyword evidence="7" id="KW-1162">Viral penetration into host cytoplasm</keyword>
<feature type="disulfide bond" description="Interchain" evidence="16">
    <location>
        <position position="201"/>
    </location>
</feature>
<dbReference type="SUPFAM" id="SSF88648">
    <property type="entry name" value="Group I dsDNA viruses"/>
    <property type="match status" value="1"/>
</dbReference>
<comment type="function">
    <text evidence="15">Forms an icosahedral capsid with a T=7 symmetry.</text>
</comment>
<dbReference type="Gene3D" id="2.60.175.10">
    <property type="entry name" value="Capsid protein VP1,Polyomavirus"/>
    <property type="match status" value="1"/>
</dbReference>
<evidence type="ECO:0000256" key="3">
    <source>
        <dbReference type="ARBA" id="ARBA00006893"/>
    </source>
</evidence>
<dbReference type="KEGG" id="vg:37620330"/>
<evidence type="ECO:0000313" key="19">
    <source>
        <dbReference type="Proteomes" id="UP000240321"/>
    </source>
</evidence>
<dbReference type="RefSeq" id="YP_009508823.1">
    <property type="nucleotide sequence ID" value="NC_039053.1"/>
</dbReference>
<evidence type="ECO:0000256" key="9">
    <source>
        <dbReference type="ARBA" id="ARBA00022828"/>
    </source>
</evidence>
<evidence type="ECO:0000256" key="8">
    <source>
        <dbReference type="ARBA" id="ARBA00022804"/>
    </source>
</evidence>
<sequence>MAPKKGNGSCPRPQQVPKLIVKGGIEVLDVKTGPDSTTTIEAYLNPRVGQSWGFSTEITVAANGYSDAPHVTEIPCYSCARISLPLLNEDITCPTLLMWEAVSVKTEVVGISSMLNMHSYGLRAFGGYGGGYTIEGSHIHFFSVGGEPLDLQGLMQNHATQYPSPLIGPKKPDGTTDDSAQVLNPIYKAKLDKDATYPIECWCPDPARNENTRYFGSYTGGVETPPVLSFTNTSTTILLDENGVGPLCKGDGLYLSSADVAGTFVQQTSQKQYWRGLPRYFNITLRKRAVKNPYPVTGLLTSLFNGLMPRMQGQSMSGPTAQVEEVRVYDGMEGLPGDPTMERHLDQQGQSHTNPAQE</sequence>
<comment type="subunit">
    <text evidence="15">Homomultimer.</text>
</comment>
<keyword evidence="8 15" id="KW-1161">Viral attachment to host cell</keyword>
<keyword evidence="14" id="KW-1160">Virus entry into host cell</keyword>
<keyword evidence="11" id="KW-1164">Virus endocytosis by host</keyword>
<dbReference type="InterPro" id="IPR011222">
    <property type="entry name" value="dsDNA_vir_gr_I_capsid"/>
</dbReference>
<evidence type="ECO:0000256" key="14">
    <source>
        <dbReference type="ARBA" id="ARBA00023296"/>
    </source>
</evidence>
<dbReference type="GO" id="GO:0005198">
    <property type="term" value="F:structural molecule activity"/>
    <property type="evidence" value="ECO:0007669"/>
    <property type="project" value="UniProtKB-UniRule"/>
</dbReference>
<dbReference type="GeneID" id="37620330"/>
<dbReference type="GO" id="GO:0019062">
    <property type="term" value="P:virion attachment to host cell"/>
    <property type="evidence" value="ECO:0007669"/>
    <property type="project" value="UniProtKB-UniRule"/>
</dbReference>
<feature type="region of interest" description="Disordered" evidence="17">
    <location>
        <begin position="332"/>
        <end position="358"/>
    </location>
</feature>
<evidence type="ECO:0000256" key="17">
    <source>
        <dbReference type="SAM" id="MobiDB-lite"/>
    </source>
</evidence>
<comment type="similarity">
    <text evidence="3 15">Belongs to the polyomaviruses coat protein VP1 family.</text>
</comment>
<keyword evidence="12 15" id="KW-0426">Late protein</keyword>
<dbReference type="Proteomes" id="UP000240321">
    <property type="component" value="Segment"/>
</dbReference>
<comment type="subcellular location">
    <subcellularLocation>
        <location evidence="1">Host nucleus</location>
    </subcellularLocation>
    <subcellularLocation>
        <location evidence="2">Virion</location>
    </subcellularLocation>
</comment>
<dbReference type="GO" id="GO:0042025">
    <property type="term" value="C:host cell nucleus"/>
    <property type="evidence" value="ECO:0007669"/>
    <property type="project" value="UniProtKB-SubCell"/>
</dbReference>